<feature type="chain" id="PRO_5040151462" evidence="2">
    <location>
        <begin position="19"/>
        <end position="140"/>
    </location>
</feature>
<dbReference type="EMBL" id="ML978207">
    <property type="protein sequence ID" value="KAF2028866.1"/>
    <property type="molecule type" value="Genomic_DNA"/>
</dbReference>
<accession>A0A9P4H918</accession>
<name>A0A9P4H918_9PLEO</name>
<evidence type="ECO:0000313" key="3">
    <source>
        <dbReference type="EMBL" id="KAF2028866.1"/>
    </source>
</evidence>
<dbReference type="Proteomes" id="UP000799777">
    <property type="component" value="Unassembled WGS sequence"/>
</dbReference>
<evidence type="ECO:0000313" key="4">
    <source>
        <dbReference type="Proteomes" id="UP000799777"/>
    </source>
</evidence>
<feature type="region of interest" description="Disordered" evidence="1">
    <location>
        <begin position="54"/>
        <end position="140"/>
    </location>
</feature>
<protein>
    <submittedName>
        <fullName evidence="3">Uncharacterized protein</fullName>
    </submittedName>
</protein>
<feature type="compositionally biased region" description="Acidic residues" evidence="1">
    <location>
        <begin position="55"/>
        <end position="140"/>
    </location>
</feature>
<dbReference type="AlphaFoldDB" id="A0A9P4H918"/>
<sequence length="140" mass="14541">MRAASILTSTFLLVLAAAAPLGLKRDASDSGVATYNFAMGGSIETADVVKRQDDADFSGDVDEFVPSEDDGSAEDFTEDETAGDDSTEDDGDDEDVADDEDAGEDDGSDDAGEDNGSDDADFEDDSSDDSGDVVEEVAEE</sequence>
<evidence type="ECO:0000256" key="1">
    <source>
        <dbReference type="SAM" id="MobiDB-lite"/>
    </source>
</evidence>
<keyword evidence="4" id="KW-1185">Reference proteome</keyword>
<organism evidence="3 4">
    <name type="scientific">Setomelanomma holmii</name>
    <dbReference type="NCBI Taxonomy" id="210430"/>
    <lineage>
        <taxon>Eukaryota</taxon>
        <taxon>Fungi</taxon>
        <taxon>Dikarya</taxon>
        <taxon>Ascomycota</taxon>
        <taxon>Pezizomycotina</taxon>
        <taxon>Dothideomycetes</taxon>
        <taxon>Pleosporomycetidae</taxon>
        <taxon>Pleosporales</taxon>
        <taxon>Pleosporineae</taxon>
        <taxon>Phaeosphaeriaceae</taxon>
        <taxon>Setomelanomma</taxon>
    </lineage>
</organism>
<keyword evidence="2" id="KW-0732">Signal</keyword>
<comment type="caution">
    <text evidence="3">The sequence shown here is derived from an EMBL/GenBank/DDBJ whole genome shotgun (WGS) entry which is preliminary data.</text>
</comment>
<evidence type="ECO:0000256" key="2">
    <source>
        <dbReference type="SAM" id="SignalP"/>
    </source>
</evidence>
<proteinExistence type="predicted"/>
<gene>
    <name evidence="3" type="ORF">EK21DRAFT_113399</name>
</gene>
<reference evidence="3" key="1">
    <citation type="journal article" date="2020" name="Stud. Mycol.">
        <title>101 Dothideomycetes genomes: a test case for predicting lifestyles and emergence of pathogens.</title>
        <authorList>
            <person name="Haridas S."/>
            <person name="Albert R."/>
            <person name="Binder M."/>
            <person name="Bloem J."/>
            <person name="Labutti K."/>
            <person name="Salamov A."/>
            <person name="Andreopoulos B."/>
            <person name="Baker S."/>
            <person name="Barry K."/>
            <person name="Bills G."/>
            <person name="Bluhm B."/>
            <person name="Cannon C."/>
            <person name="Castanera R."/>
            <person name="Culley D."/>
            <person name="Daum C."/>
            <person name="Ezra D."/>
            <person name="Gonzalez J."/>
            <person name="Henrissat B."/>
            <person name="Kuo A."/>
            <person name="Liang C."/>
            <person name="Lipzen A."/>
            <person name="Lutzoni F."/>
            <person name="Magnuson J."/>
            <person name="Mondo S."/>
            <person name="Nolan M."/>
            <person name="Ohm R."/>
            <person name="Pangilinan J."/>
            <person name="Park H.-J."/>
            <person name="Ramirez L."/>
            <person name="Alfaro M."/>
            <person name="Sun H."/>
            <person name="Tritt A."/>
            <person name="Yoshinaga Y."/>
            <person name="Zwiers L.-H."/>
            <person name="Turgeon B."/>
            <person name="Goodwin S."/>
            <person name="Spatafora J."/>
            <person name="Crous P."/>
            <person name="Grigoriev I."/>
        </authorList>
    </citation>
    <scope>NUCLEOTIDE SEQUENCE</scope>
    <source>
        <strain evidence="3">CBS 110217</strain>
    </source>
</reference>
<feature type="signal peptide" evidence="2">
    <location>
        <begin position="1"/>
        <end position="18"/>
    </location>
</feature>